<gene>
    <name evidence="2" type="ORF">PCOR1329_LOCUS78870</name>
</gene>
<feature type="region of interest" description="Disordered" evidence="1">
    <location>
        <begin position="454"/>
        <end position="478"/>
    </location>
</feature>
<evidence type="ECO:0008006" key="4">
    <source>
        <dbReference type="Google" id="ProtNLM"/>
    </source>
</evidence>
<reference evidence="2" key="1">
    <citation type="submission" date="2023-10" db="EMBL/GenBank/DDBJ databases">
        <authorList>
            <person name="Chen Y."/>
            <person name="Shah S."/>
            <person name="Dougan E. K."/>
            <person name="Thang M."/>
            <person name="Chan C."/>
        </authorList>
    </citation>
    <scope>NUCLEOTIDE SEQUENCE [LARGE SCALE GENOMIC DNA]</scope>
</reference>
<comment type="caution">
    <text evidence="2">The sequence shown here is derived from an EMBL/GenBank/DDBJ whole genome shotgun (WGS) entry which is preliminary data.</text>
</comment>
<dbReference type="EMBL" id="CAUYUJ010021035">
    <property type="protein sequence ID" value="CAK0902178.1"/>
    <property type="molecule type" value="Genomic_DNA"/>
</dbReference>
<keyword evidence="3" id="KW-1185">Reference proteome</keyword>
<organism evidence="2 3">
    <name type="scientific">Prorocentrum cordatum</name>
    <dbReference type="NCBI Taxonomy" id="2364126"/>
    <lineage>
        <taxon>Eukaryota</taxon>
        <taxon>Sar</taxon>
        <taxon>Alveolata</taxon>
        <taxon>Dinophyceae</taxon>
        <taxon>Prorocentrales</taxon>
        <taxon>Prorocentraceae</taxon>
        <taxon>Prorocentrum</taxon>
    </lineage>
</organism>
<feature type="region of interest" description="Disordered" evidence="1">
    <location>
        <begin position="1"/>
        <end position="62"/>
    </location>
</feature>
<evidence type="ECO:0000256" key="1">
    <source>
        <dbReference type="SAM" id="MobiDB-lite"/>
    </source>
</evidence>
<evidence type="ECO:0000313" key="3">
    <source>
        <dbReference type="Proteomes" id="UP001189429"/>
    </source>
</evidence>
<evidence type="ECO:0000313" key="2">
    <source>
        <dbReference type="EMBL" id="CAK0902178.1"/>
    </source>
</evidence>
<accession>A0ABN9XTX0</accession>
<feature type="compositionally biased region" description="Acidic residues" evidence="1">
    <location>
        <begin position="1"/>
        <end position="14"/>
    </location>
</feature>
<sequence>MDSPSEDFLSEEEWGAPSIPTPDGGLEDGDAAQGEPPAEQEEDWLAESPGRGPSPQQGDAQALAPLESAPVQAQPEAALVAAGGVGRAPLQGSLASLTRVLVEKRYPDGGTVTMATATAMAERLGIARGHFRGRVYAAAHAAFAAAQTQVVSLVSRVIAASGATSRDDTAHAVAPSVFFRKRKYDGARMKLGTTVSTVHDDDVIEERTAGSREIFVVKGAFGIVMRRRHADACQFLHACGTLPTRLSVLEGSTAEVDVACCDAASGNLRNERAFCETVPLRSQIVFLRRAHNKKKVAESSLQTVRPFDTNLVRCQMSLTGGSLLGLRHQARLLHGEQPAVKRGVPPADATAHRDAAWGLHFNSNGPTAVHRKEVVSRMCNGDVRKHGVIEHYCRGRCRSPKHTLFLMRRYGAPALFGRIDVLNRANWVDKTRSHRSVGAPAAVHGIFEVAAGGDGVGGERPAPSVDAPGAEGGADADDENAFKEQQDKRVASSRAWMLSGTVADDMSLGTVLAARADARALKQLATSGSSFEKAQQHRVSIGQPRTYETWLAHEDADTIELMSDAYLSISDVAAWCPLQGRTEATALKVHRMLARMGGVACHLVYRANRNWPMSLLYSLKDPGVLQVLGETRGCLLGQCTEDFCSFYAGRLDSAEARSELKGALVMADMGAADVERPHSVNQRGARFRVWTHIEYVEEVSAHYTAHTAGDYDVSAAPCPAGLQRGPAQKRKRLTCDPRRGHNSLQQWTWRAFTYMNGGSVSGASSIELSALHSQLSGEELEHYRLLAAIARDRHLSGECGLDRRRMARALSAPDGMPPALGVEPICDQRMESAGDAGPQKSQFADVPAPICRLHRLRGRRLARVAGEVREAAAALRQSNQAQANSMFPVVGRVAAPVGDIEVQVDAGTVLRYRRRASSAVSDAIGALEGDGGESTLQRASAWVAMRRTLTAPIAETCFHEGGGDRLLLIEKHIRAAFASLRSACPDKGVKASARTHWLRQCNTSAALLLNGDLMKSLKALALKDPPWPSRALKEALEGFEGHSVT</sequence>
<proteinExistence type="predicted"/>
<dbReference type="Proteomes" id="UP001189429">
    <property type="component" value="Unassembled WGS sequence"/>
</dbReference>
<protein>
    <recommendedName>
        <fullName evidence="4">RNA-directed RNA polymerase</fullName>
    </recommendedName>
</protein>
<name>A0ABN9XTX0_9DINO</name>